<dbReference type="Proteomes" id="UP000229523">
    <property type="component" value="Unassembled WGS sequence"/>
</dbReference>
<evidence type="ECO:0000259" key="1">
    <source>
        <dbReference type="Pfam" id="PF01636"/>
    </source>
</evidence>
<protein>
    <recommendedName>
        <fullName evidence="1">Aminoglycoside phosphotransferase domain-containing protein</fullName>
    </recommendedName>
</protein>
<feature type="domain" description="Aminoglycoside phosphotransferase" evidence="1">
    <location>
        <begin position="23"/>
        <end position="248"/>
    </location>
</feature>
<keyword evidence="3" id="KW-1185">Reference proteome</keyword>
<gene>
    <name evidence="2" type="ORF">BFS35_003040</name>
</gene>
<accession>A0A2G5NSS0</accession>
<proteinExistence type="predicted"/>
<dbReference type="AlphaFoldDB" id="A0A2G5NSS0"/>
<evidence type="ECO:0000313" key="3">
    <source>
        <dbReference type="Proteomes" id="UP000229523"/>
    </source>
</evidence>
<name>A0A2G5NSS0_9STAP</name>
<comment type="caution">
    <text evidence="2">The sequence shown here is derived from an EMBL/GenBank/DDBJ whole genome shotgun (WGS) entry which is preliminary data.</text>
</comment>
<evidence type="ECO:0000313" key="2">
    <source>
        <dbReference type="EMBL" id="RAI82676.1"/>
    </source>
</evidence>
<dbReference type="Pfam" id="PF01636">
    <property type="entry name" value="APH"/>
    <property type="match status" value="1"/>
</dbReference>
<dbReference type="SUPFAM" id="SSF56112">
    <property type="entry name" value="Protein kinase-like (PK-like)"/>
    <property type="match status" value="1"/>
</dbReference>
<sequence length="329" mass="38750">MDKILALNILSFLNVREIINTPREISGGLLHKMYKIETDKGTYAVKRLNEEIISRPEAPNNYILSEKFASYSKGNMISAVCAKNKNDLPWTIIDNRYYMVFDWIEAHSLNQNEIENNHLLIISELLSRLHKFNYQSDLVNKEFKNIYFNDFEQIIKDVSNDVFAWGISKHQLIENIKKWINLYNESMCELSHNQIISHRDLDSKNVLWKEGKPYIIDWESAGYINPTIELIDVATSWSRDENGRINKEKFNLVIDCYRENYKINDNLSNAMIGNLGGMLGWLLYSMKRFCDTNNNEDEKELGKKQVIVTYNHLKRYIEEIPYLLDENNR</sequence>
<dbReference type="Gene3D" id="3.90.1200.10">
    <property type="match status" value="1"/>
</dbReference>
<dbReference type="EMBL" id="MJBI02000001">
    <property type="protein sequence ID" value="RAI82676.1"/>
    <property type="molecule type" value="Genomic_DNA"/>
</dbReference>
<dbReference type="Gene3D" id="3.30.200.20">
    <property type="entry name" value="Phosphorylase Kinase, domain 1"/>
    <property type="match status" value="1"/>
</dbReference>
<dbReference type="RefSeq" id="WP_099577964.1">
    <property type="nucleotide sequence ID" value="NZ_MJBI02000001.1"/>
</dbReference>
<reference evidence="2 3" key="1">
    <citation type="journal article" date="2018" name="Front. Microbiol.">
        <title>Description and Comparative Genomics of Macrococcus caseolyticus subsp. hominis subsp. nov., Macrococcus goetzii sp. nov., Macrococcus epidermidis sp. nov., and Macrococcus bohemicus sp. nov., Novel Macrococci From Human Clinical Material With Virulence Potential and Suspected Uptake of Foreign DNA by Natural Transformation.</title>
        <authorList>
            <person name="Maslanova I."/>
            <person name="Wertheimer Z."/>
            <person name="Sedlacek I."/>
            <person name="Svec P."/>
            <person name="Indrakova A."/>
            <person name="Kovarovic V."/>
            <person name="Schumann P."/>
            <person name="Sproer C."/>
            <person name="Kralova S."/>
            <person name="Sedo O."/>
            <person name="Kristofova L."/>
            <person name="Vrbovska V."/>
            <person name="Fuzik T."/>
            <person name="Petras P."/>
            <person name="Zdrahal Z."/>
            <person name="Ruzickova V."/>
            <person name="Doskar J."/>
            <person name="Pantucek R."/>
        </authorList>
    </citation>
    <scope>NUCLEOTIDE SEQUENCE [LARGE SCALE GENOMIC DNA]</scope>
    <source>
        <strain evidence="2 3">CCM 4927</strain>
    </source>
</reference>
<organism evidence="2 3">
    <name type="scientific">Macrococcoides goetzii</name>
    <dbReference type="NCBI Taxonomy" id="1891097"/>
    <lineage>
        <taxon>Bacteria</taxon>
        <taxon>Bacillati</taxon>
        <taxon>Bacillota</taxon>
        <taxon>Bacilli</taxon>
        <taxon>Bacillales</taxon>
        <taxon>Staphylococcaceae</taxon>
        <taxon>Macrococcoides</taxon>
    </lineage>
</organism>
<dbReference type="InterPro" id="IPR002575">
    <property type="entry name" value="Aminoglycoside_PTrfase"/>
</dbReference>
<dbReference type="InterPro" id="IPR011009">
    <property type="entry name" value="Kinase-like_dom_sf"/>
</dbReference>